<dbReference type="SMART" id="SM00563">
    <property type="entry name" value="PlsC"/>
    <property type="match status" value="1"/>
</dbReference>
<accession>A0ABT0PH53</accession>
<keyword evidence="3 5" id="KW-0012">Acyltransferase</keyword>
<organism evidence="5 6">
    <name type="scientific">Parendozoicomonas callyspongiae</name>
    <dbReference type="NCBI Taxonomy" id="2942213"/>
    <lineage>
        <taxon>Bacteria</taxon>
        <taxon>Pseudomonadati</taxon>
        <taxon>Pseudomonadota</taxon>
        <taxon>Gammaproteobacteria</taxon>
        <taxon>Oceanospirillales</taxon>
        <taxon>Endozoicomonadaceae</taxon>
        <taxon>Parendozoicomonas</taxon>
    </lineage>
</organism>
<evidence type="ECO:0000259" key="4">
    <source>
        <dbReference type="SMART" id="SM00563"/>
    </source>
</evidence>
<keyword evidence="6" id="KW-1185">Reference proteome</keyword>
<comment type="pathway">
    <text evidence="1">Lipid metabolism.</text>
</comment>
<evidence type="ECO:0000313" key="6">
    <source>
        <dbReference type="Proteomes" id="UP001203338"/>
    </source>
</evidence>
<protein>
    <submittedName>
        <fullName evidence="5">Lysophospholipid acyltransferase family protein</fullName>
    </submittedName>
</protein>
<proteinExistence type="predicted"/>
<dbReference type="Proteomes" id="UP001203338">
    <property type="component" value="Unassembled WGS sequence"/>
</dbReference>
<gene>
    <name evidence="5" type="ORF">M3P05_12300</name>
</gene>
<evidence type="ECO:0000256" key="2">
    <source>
        <dbReference type="ARBA" id="ARBA00022679"/>
    </source>
</evidence>
<evidence type="ECO:0000313" key="5">
    <source>
        <dbReference type="EMBL" id="MCL6270705.1"/>
    </source>
</evidence>
<keyword evidence="2" id="KW-0808">Transferase</keyword>
<reference evidence="5 6" key="1">
    <citation type="submission" date="2022-05" db="EMBL/GenBank/DDBJ databases">
        <authorList>
            <person name="Park J.-S."/>
        </authorList>
    </citation>
    <scope>NUCLEOTIDE SEQUENCE [LARGE SCALE GENOMIC DNA]</scope>
    <source>
        <strain evidence="5 6">2012CJ34-2</strain>
    </source>
</reference>
<dbReference type="EMBL" id="JAMFLX010000015">
    <property type="protein sequence ID" value="MCL6270705.1"/>
    <property type="molecule type" value="Genomic_DNA"/>
</dbReference>
<dbReference type="GO" id="GO:0016746">
    <property type="term" value="F:acyltransferase activity"/>
    <property type="evidence" value="ECO:0007669"/>
    <property type="project" value="UniProtKB-KW"/>
</dbReference>
<sequence length="204" mass="23109">MRTTVFDTPVISHLLCGISWLLMNLTGWKLEGEKPKARKFVMIGAPHTSNWDFLVFMGVALRWRTPVFWLGKSSLFKGPMGPIMRWLGGIPVHRERKCNLVEQAVAGFNSHHRFVLTLSPEGTRSKVTKWKTGFWHIANNAKVPVYPGFVDFANKRCGSGPAYKLTGDIHQDIANLQAFYAPFRGRRQEEETPLVTTLTADPQQ</sequence>
<dbReference type="PANTHER" id="PTHR10434">
    <property type="entry name" value="1-ACYL-SN-GLYCEROL-3-PHOSPHATE ACYLTRANSFERASE"/>
    <property type="match status" value="1"/>
</dbReference>
<dbReference type="PANTHER" id="PTHR10434:SF9">
    <property type="entry name" value="PHOSPHOLIPID_GLYCEROL ACYLTRANSFERASE DOMAIN-CONTAINING PROTEIN"/>
    <property type="match status" value="1"/>
</dbReference>
<comment type="caution">
    <text evidence="5">The sequence shown here is derived from an EMBL/GenBank/DDBJ whole genome shotgun (WGS) entry which is preliminary data.</text>
</comment>
<evidence type="ECO:0000256" key="1">
    <source>
        <dbReference type="ARBA" id="ARBA00005189"/>
    </source>
</evidence>
<dbReference type="Pfam" id="PF01553">
    <property type="entry name" value="Acyltransferase"/>
    <property type="match status" value="1"/>
</dbReference>
<dbReference type="CDD" id="cd07988">
    <property type="entry name" value="LPLAT_ABO13168-like"/>
    <property type="match status" value="1"/>
</dbReference>
<name>A0ABT0PH53_9GAMM</name>
<feature type="domain" description="Phospholipid/glycerol acyltransferase" evidence="4">
    <location>
        <begin position="41"/>
        <end position="153"/>
    </location>
</feature>
<dbReference type="SUPFAM" id="SSF69593">
    <property type="entry name" value="Glycerol-3-phosphate (1)-acyltransferase"/>
    <property type="match status" value="1"/>
</dbReference>
<dbReference type="InterPro" id="IPR002123">
    <property type="entry name" value="Plipid/glycerol_acylTrfase"/>
</dbReference>
<evidence type="ECO:0000256" key="3">
    <source>
        <dbReference type="ARBA" id="ARBA00023315"/>
    </source>
</evidence>
<dbReference type="RefSeq" id="WP_249699972.1">
    <property type="nucleotide sequence ID" value="NZ_JAMFLX010000015.1"/>
</dbReference>